<dbReference type="EnsemblBacteria" id="ADE03692">
    <property type="protein sequence ID" value="ADE03692"/>
    <property type="gene ID" value="HVO_2219"/>
</dbReference>
<dbReference type="EMBL" id="CP001956">
    <property type="protein sequence ID" value="ADE03692.1"/>
    <property type="molecule type" value="Genomic_DNA"/>
</dbReference>
<reference evidence="2 3" key="1">
    <citation type="journal article" date="2010" name="PLoS ONE">
        <title>The complete genome sequence of Haloferax volcanii DS2, a model archaeon.</title>
        <authorList>
            <person name="Hartman A.L."/>
            <person name="Norais C."/>
            <person name="Badger J.H."/>
            <person name="Delmas S."/>
            <person name="Haldenby S."/>
            <person name="Madupu R."/>
            <person name="Robinson J."/>
            <person name="Khouri H."/>
            <person name="Ren Q."/>
            <person name="Lowe T.M."/>
            <person name="Maupin-Furlow J."/>
            <person name="Pohlschroder M."/>
            <person name="Daniels C."/>
            <person name="Pfeiffer F."/>
            <person name="Allers T."/>
            <person name="Eisen J.A."/>
        </authorList>
    </citation>
    <scope>NUCLEOTIDE SEQUENCE [LARGE SCALE GENOMIC DNA]</scope>
    <source>
        <strain evidence="3">ATCC 29605 / DSM 3757 / JCM 8879 / NBRC 14742 / NCIMB 2012 / VKM B-1768 / DS2</strain>
    </source>
</reference>
<evidence type="ECO:0000256" key="1">
    <source>
        <dbReference type="SAM" id="MobiDB-lite"/>
    </source>
</evidence>
<dbReference type="STRING" id="309800.HVO_2219"/>
<protein>
    <submittedName>
        <fullName evidence="2">Uncharacterized protein</fullName>
    </submittedName>
</protein>
<dbReference type="KEGG" id="hvo:HVO_2219"/>
<evidence type="ECO:0000313" key="2">
    <source>
        <dbReference type="EMBL" id="ADE03692.1"/>
    </source>
</evidence>
<gene>
    <name evidence="2" type="ordered locus">HVO_2219</name>
</gene>
<organism evidence="2 3">
    <name type="scientific">Haloferax volcanii (strain ATCC 29605 / DSM 3757 / JCM 8879 / NBRC 14742 / NCIMB 2012 / VKM B-1768 / DS2)</name>
    <name type="common">Halobacterium volcanii</name>
    <dbReference type="NCBI Taxonomy" id="309800"/>
    <lineage>
        <taxon>Archaea</taxon>
        <taxon>Methanobacteriati</taxon>
        <taxon>Methanobacteriota</taxon>
        <taxon>Stenosarchaea group</taxon>
        <taxon>Halobacteria</taxon>
        <taxon>Halobacteriales</taxon>
        <taxon>Haloferacaceae</taxon>
        <taxon>Haloferax</taxon>
    </lineage>
</organism>
<dbReference type="Proteomes" id="UP000008243">
    <property type="component" value="Chromosome"/>
</dbReference>
<keyword evidence="3" id="KW-1185">Reference proteome</keyword>
<proteinExistence type="predicted"/>
<dbReference type="HOGENOM" id="CLU_2730279_0_0_2"/>
<dbReference type="AlphaFoldDB" id="D4GVT5"/>
<name>D4GVT5_HALVD</name>
<sequence length="71" mass="7822">MTGTVSIDDSCDGSIPLLRDTTDRIRYARLLSLGFEARQAGFDRCTRSSRRLAGSGARRRRATDSAKTTAR</sequence>
<accession>D4GVT5</accession>
<feature type="region of interest" description="Disordered" evidence="1">
    <location>
        <begin position="48"/>
        <end position="71"/>
    </location>
</feature>
<evidence type="ECO:0000313" key="3">
    <source>
        <dbReference type="Proteomes" id="UP000008243"/>
    </source>
</evidence>